<organism evidence="2 3">
    <name type="scientific">Trifolium medium</name>
    <dbReference type="NCBI Taxonomy" id="97028"/>
    <lineage>
        <taxon>Eukaryota</taxon>
        <taxon>Viridiplantae</taxon>
        <taxon>Streptophyta</taxon>
        <taxon>Embryophyta</taxon>
        <taxon>Tracheophyta</taxon>
        <taxon>Spermatophyta</taxon>
        <taxon>Magnoliopsida</taxon>
        <taxon>eudicotyledons</taxon>
        <taxon>Gunneridae</taxon>
        <taxon>Pentapetalae</taxon>
        <taxon>rosids</taxon>
        <taxon>fabids</taxon>
        <taxon>Fabales</taxon>
        <taxon>Fabaceae</taxon>
        <taxon>Papilionoideae</taxon>
        <taxon>50 kb inversion clade</taxon>
        <taxon>NPAAA clade</taxon>
        <taxon>Hologalegina</taxon>
        <taxon>IRL clade</taxon>
        <taxon>Trifolieae</taxon>
        <taxon>Trifolium</taxon>
    </lineage>
</organism>
<dbReference type="GO" id="GO:0016853">
    <property type="term" value="F:isomerase activity"/>
    <property type="evidence" value="ECO:0007669"/>
    <property type="project" value="UniProtKB-KW"/>
</dbReference>
<reference evidence="2 3" key="1">
    <citation type="journal article" date="2018" name="Front. Plant Sci.">
        <title>Red Clover (Trifolium pratense) and Zigzag Clover (T. medium) - A Picture of Genomic Similarities and Differences.</title>
        <authorList>
            <person name="Dluhosova J."/>
            <person name="Istvanek J."/>
            <person name="Nedelnik J."/>
            <person name="Repkova J."/>
        </authorList>
    </citation>
    <scope>NUCLEOTIDE SEQUENCE [LARGE SCALE GENOMIC DNA]</scope>
    <source>
        <strain evidence="3">cv. 10/8</strain>
        <tissue evidence="2">Leaf</tissue>
    </source>
</reference>
<evidence type="ECO:0000259" key="1">
    <source>
        <dbReference type="Pfam" id="PF13966"/>
    </source>
</evidence>
<accession>A0A392MH78</accession>
<comment type="caution">
    <text evidence="2">The sequence shown here is derived from an EMBL/GenBank/DDBJ whole genome shotgun (WGS) entry which is preliminary data.</text>
</comment>
<keyword evidence="3" id="KW-1185">Reference proteome</keyword>
<protein>
    <submittedName>
        <fullName evidence="2">70 kDa peptidyl-prolyl isomerase</fullName>
    </submittedName>
</protein>
<feature type="domain" description="Reverse transcriptase zinc-binding" evidence="1">
    <location>
        <begin position="16"/>
        <end position="106"/>
    </location>
</feature>
<proteinExistence type="predicted"/>
<keyword evidence="2" id="KW-0413">Isomerase</keyword>
<dbReference type="Proteomes" id="UP000265520">
    <property type="component" value="Unassembled WGS sequence"/>
</dbReference>
<dbReference type="Pfam" id="PF13966">
    <property type="entry name" value="zf-RVT"/>
    <property type="match status" value="1"/>
</dbReference>
<dbReference type="EMBL" id="LXQA010011048">
    <property type="protein sequence ID" value="MCH86847.1"/>
    <property type="molecule type" value="Genomic_DNA"/>
</dbReference>
<dbReference type="InterPro" id="IPR026960">
    <property type="entry name" value="RVT-Znf"/>
</dbReference>
<gene>
    <name evidence="2" type="ORF">A2U01_0007707</name>
</gene>
<evidence type="ECO:0000313" key="2">
    <source>
        <dbReference type="EMBL" id="MCH86847.1"/>
    </source>
</evidence>
<name>A0A392MH78_9FABA</name>
<dbReference type="AlphaFoldDB" id="A0A392MH78"/>
<sequence>PNVLDKLLWTQHSDVFSVEGDYQSLTQRVEDVELELNSIALVWNKVATINVLVFAWRFLANRIPTRDNLFKRGILNIDAQHCVMGCGSDETLSHLFFVCDLSYKVWCDVLQWLGVQSALHNIQVVHAQQFSGLHVRFLKYKNCFSAI</sequence>
<feature type="non-terminal residue" evidence="2">
    <location>
        <position position="1"/>
    </location>
</feature>
<evidence type="ECO:0000313" key="3">
    <source>
        <dbReference type="Proteomes" id="UP000265520"/>
    </source>
</evidence>